<sequence>MGNLPISTSFFKTDSTTPDQVITERFIARRIRSGVIYYYSPVTEAGSEAVYPAKDFRTSGPPCLISSLSPTSPPVSDLSDSSSSPPISETASHMTVFSQKQSYSSSRPLLVFFSWLGARPDAVAKYRDLYLDRDMDVLLIQSSVIHFLWPRWGLSYGLEVLNILEEPSFSNRAILVHASSIGGYTFTQMLSHVAQEPKRHACLAQRVVGHIYDSLVVGSLEHMATGLGKTLIPRLEGFIRNTAMFYFWLFKAYTADLYERSIHVFYNSPVTSPALFFFCENDVMCSPAVLGRLMDFWKQRGVAISSRKWEVSTHVAHLRCHPEEYVSTLQNYLNSLPTCSLTPKM</sequence>
<dbReference type="EMBL" id="HAEC01014029">
    <property type="protein sequence ID" value="SBQ82246.1"/>
    <property type="molecule type" value="Transcribed_RNA"/>
</dbReference>
<dbReference type="SUPFAM" id="SSF53474">
    <property type="entry name" value="alpha/beta-Hydrolases"/>
    <property type="match status" value="1"/>
</dbReference>
<protein>
    <submittedName>
        <fullName evidence="2">Uncharacterized protein</fullName>
    </submittedName>
</protein>
<organism evidence="2">
    <name type="scientific">Nothobranchius korthausae</name>
    <dbReference type="NCBI Taxonomy" id="1143690"/>
    <lineage>
        <taxon>Eukaryota</taxon>
        <taxon>Metazoa</taxon>
        <taxon>Chordata</taxon>
        <taxon>Craniata</taxon>
        <taxon>Vertebrata</taxon>
        <taxon>Euteleostomi</taxon>
        <taxon>Actinopterygii</taxon>
        <taxon>Neopterygii</taxon>
        <taxon>Teleostei</taxon>
        <taxon>Neoteleostei</taxon>
        <taxon>Acanthomorphata</taxon>
        <taxon>Ovalentaria</taxon>
        <taxon>Atherinomorphae</taxon>
        <taxon>Cyprinodontiformes</taxon>
        <taxon>Nothobranchiidae</taxon>
        <taxon>Nothobranchius</taxon>
    </lineage>
</organism>
<dbReference type="GO" id="GO:0017171">
    <property type="term" value="F:serine hydrolase activity"/>
    <property type="evidence" value="ECO:0007669"/>
    <property type="project" value="TreeGrafter"/>
</dbReference>
<evidence type="ECO:0000313" key="2">
    <source>
        <dbReference type="EMBL" id="SBQ51001.1"/>
    </source>
</evidence>
<dbReference type="PANTHER" id="PTHR20908">
    <property type="entry name" value="LD15586P"/>
    <property type="match status" value="1"/>
</dbReference>
<dbReference type="EMBL" id="HAEB01004474">
    <property type="protein sequence ID" value="SBQ51001.1"/>
    <property type="molecule type" value="Transcribed_RNA"/>
</dbReference>
<name>A0A1A8EWV1_9TELE</name>
<dbReference type="AlphaFoldDB" id="A0A1A8EWV1"/>
<reference evidence="2" key="2">
    <citation type="submission" date="2016-06" db="EMBL/GenBank/DDBJ databases">
        <title>The genome of a short-lived fish provides insights into sex chromosome evolution and the genetic control of aging.</title>
        <authorList>
            <person name="Reichwald K."/>
            <person name="Felder M."/>
            <person name="Petzold A."/>
            <person name="Koch P."/>
            <person name="Groth M."/>
            <person name="Platzer M."/>
        </authorList>
    </citation>
    <scope>NUCLEOTIDE SEQUENCE</scope>
    <source>
        <tissue evidence="2">Brain</tissue>
    </source>
</reference>
<accession>A0A1A8EWV1</accession>
<evidence type="ECO:0000256" key="1">
    <source>
        <dbReference type="SAM" id="MobiDB-lite"/>
    </source>
</evidence>
<gene>
    <name evidence="2" type="primary">Nfu_g_1_012058</name>
</gene>
<feature type="region of interest" description="Disordered" evidence="1">
    <location>
        <begin position="68"/>
        <end position="87"/>
    </location>
</feature>
<proteinExistence type="predicted"/>
<dbReference type="InterPro" id="IPR029058">
    <property type="entry name" value="AB_hydrolase_fold"/>
</dbReference>
<dbReference type="PANTHER" id="PTHR20908:SF4">
    <property type="entry name" value="SI:DKEY-5I3.5"/>
    <property type="match status" value="1"/>
</dbReference>
<reference evidence="2" key="1">
    <citation type="submission" date="2016-05" db="EMBL/GenBank/DDBJ databases">
        <authorList>
            <person name="Lavstsen T."/>
            <person name="Jespersen J.S."/>
        </authorList>
    </citation>
    <scope>NUCLEOTIDE SEQUENCE</scope>
    <source>
        <tissue evidence="2">Brain</tissue>
    </source>
</reference>
<dbReference type="InterPro" id="IPR008547">
    <property type="entry name" value="DUF829_TMEM53"/>
</dbReference>
<dbReference type="Pfam" id="PF05705">
    <property type="entry name" value="DUF829"/>
    <property type="match status" value="1"/>
</dbReference>